<feature type="domain" description="DDH" evidence="7">
    <location>
        <begin position="68"/>
        <end position="228"/>
    </location>
</feature>
<gene>
    <name evidence="10" type="primary">recJ</name>
    <name evidence="10" type="ORF">ABS311_16280</name>
</gene>
<dbReference type="InterPro" id="IPR038763">
    <property type="entry name" value="DHH_sf"/>
</dbReference>
<protein>
    <recommendedName>
        <fullName evidence="2">Single-stranded-DNA-specific exonuclease RecJ</fullName>
    </recommendedName>
</protein>
<comment type="similarity">
    <text evidence="1">Belongs to the RecJ family.</text>
</comment>
<evidence type="ECO:0000313" key="10">
    <source>
        <dbReference type="EMBL" id="MER2493436.1"/>
    </source>
</evidence>
<dbReference type="PANTHER" id="PTHR30255">
    <property type="entry name" value="SINGLE-STRANDED-DNA-SPECIFIC EXONUCLEASE RECJ"/>
    <property type="match status" value="1"/>
</dbReference>
<proteinExistence type="inferred from homology"/>
<evidence type="ECO:0000256" key="4">
    <source>
        <dbReference type="ARBA" id="ARBA00022801"/>
    </source>
</evidence>
<keyword evidence="11" id="KW-1185">Reference proteome</keyword>
<evidence type="ECO:0000259" key="7">
    <source>
        <dbReference type="Pfam" id="PF01368"/>
    </source>
</evidence>
<dbReference type="InterPro" id="IPR004610">
    <property type="entry name" value="RecJ"/>
</dbReference>
<keyword evidence="4" id="KW-0378">Hydrolase</keyword>
<dbReference type="PANTHER" id="PTHR30255:SF2">
    <property type="entry name" value="SINGLE-STRANDED-DNA-SPECIFIC EXONUCLEASE RECJ"/>
    <property type="match status" value="1"/>
</dbReference>
<keyword evidence="5 10" id="KW-0269">Exonuclease</keyword>
<dbReference type="Gene3D" id="3.90.1640.30">
    <property type="match status" value="1"/>
</dbReference>
<dbReference type="InterPro" id="IPR041122">
    <property type="entry name" value="RecJ_OB"/>
</dbReference>
<keyword evidence="3" id="KW-0540">Nuclease</keyword>
<dbReference type="InterPro" id="IPR003156">
    <property type="entry name" value="DHHA1_dom"/>
</dbReference>
<evidence type="ECO:0000313" key="11">
    <source>
        <dbReference type="Proteomes" id="UP001467690"/>
    </source>
</evidence>
<feature type="domain" description="DHHA1" evidence="8">
    <location>
        <begin position="352"/>
        <end position="447"/>
    </location>
</feature>
<dbReference type="InterPro" id="IPR051673">
    <property type="entry name" value="SSDNA_exonuclease_RecJ"/>
</dbReference>
<dbReference type="GO" id="GO:0004527">
    <property type="term" value="F:exonuclease activity"/>
    <property type="evidence" value="ECO:0007669"/>
    <property type="project" value="UniProtKB-KW"/>
</dbReference>
<feature type="transmembrane region" description="Helical" evidence="6">
    <location>
        <begin position="184"/>
        <end position="201"/>
    </location>
</feature>
<dbReference type="RefSeq" id="WP_143872578.1">
    <property type="nucleotide sequence ID" value="NZ_CP041660.1"/>
</dbReference>
<dbReference type="Proteomes" id="UP001467690">
    <property type="component" value="Unassembled WGS sequence"/>
</dbReference>
<accession>A0ABV1RL34</accession>
<dbReference type="Pfam" id="PF17768">
    <property type="entry name" value="RecJ_OB"/>
    <property type="match status" value="1"/>
</dbReference>
<keyword evidence="6" id="KW-0472">Membrane</keyword>
<organism evidence="10 11">
    <name type="scientific">Catenovulum sediminis</name>
    <dbReference type="NCBI Taxonomy" id="1740262"/>
    <lineage>
        <taxon>Bacteria</taxon>
        <taxon>Pseudomonadati</taxon>
        <taxon>Pseudomonadota</taxon>
        <taxon>Gammaproteobacteria</taxon>
        <taxon>Alteromonadales</taxon>
        <taxon>Alteromonadaceae</taxon>
        <taxon>Catenovulum</taxon>
    </lineage>
</organism>
<dbReference type="Gene3D" id="3.10.310.30">
    <property type="match status" value="1"/>
</dbReference>
<dbReference type="NCBIfam" id="TIGR00644">
    <property type="entry name" value="recJ"/>
    <property type="match status" value="1"/>
</dbReference>
<evidence type="ECO:0000256" key="3">
    <source>
        <dbReference type="ARBA" id="ARBA00022722"/>
    </source>
</evidence>
<dbReference type="EMBL" id="JBELOE010000265">
    <property type="protein sequence ID" value="MER2493436.1"/>
    <property type="molecule type" value="Genomic_DNA"/>
</dbReference>
<dbReference type="SUPFAM" id="SSF64182">
    <property type="entry name" value="DHH phosphoesterases"/>
    <property type="match status" value="1"/>
</dbReference>
<dbReference type="Pfam" id="PF01368">
    <property type="entry name" value="DHH"/>
    <property type="match status" value="1"/>
</dbReference>
<reference evidence="10 11" key="1">
    <citation type="submission" date="2024-06" db="EMBL/GenBank/DDBJ databases">
        <authorList>
            <person name="Chen R.Y."/>
        </authorList>
    </citation>
    <scope>NUCLEOTIDE SEQUENCE [LARGE SCALE GENOMIC DNA]</scope>
    <source>
        <strain evidence="10 11">D2</strain>
    </source>
</reference>
<keyword evidence="6" id="KW-1133">Transmembrane helix</keyword>
<comment type="caution">
    <text evidence="10">The sequence shown here is derived from an EMBL/GenBank/DDBJ whole genome shotgun (WGS) entry which is preliminary data.</text>
</comment>
<evidence type="ECO:0000259" key="9">
    <source>
        <dbReference type="Pfam" id="PF17768"/>
    </source>
</evidence>
<name>A0ABV1RL34_9ALTE</name>
<feature type="domain" description="RecJ OB" evidence="9">
    <location>
        <begin position="462"/>
        <end position="564"/>
    </location>
</feature>
<evidence type="ECO:0000256" key="5">
    <source>
        <dbReference type="ARBA" id="ARBA00022839"/>
    </source>
</evidence>
<sequence length="570" mass="63457">MRIVRRNPAQDPASLPTHMHPVLRRVLAHRGIEQQQIDLSLARLEKPNLADIDNAVSILHKAIVEQKRIFVIGDFDADGATSTALSVTALKEFGAKYVDFLVPNRFDFGYGLSEPLVDMAHQLGAELLITVDNGIACFAGVAKAKSLGMQVIVTDHHLPADKLPIADAIVNPNRKDCKFPSKNIAGVGVAFYLMLALRAFLRKQDYFTQQKIAEPNLATLLDLVALGTVADVVPLDDINRILVQQGINRIRKGYCRPGIKALLDVSKRDFKSIVSSDFGFAIGPRLNAAGRLDDMTLGISCLLAKDYTQAMHLAARLDELNQERRAIELSMQHEALNTLKSIRLDNLPFGICLYQDDWHQGVIGILAGRIKERYHRPVVIFAEDDDTNLKGSCRSIPGFHIRDALERMNTQHPGLISKFGGHAMAAGLSIGKDQLNDFKHIFDQTVKAIAPQDIFLNQCLSDGGLNADEYSVELAQLLKSAMPWGQCFEQPMFDDKFVVVQERVLQEKHIKFVLQHSSGVVLDAIWFNFNPDLWQPNGAQKLHAVFSLDVNHFRGNTNVQLMIHTCQRAD</sequence>
<keyword evidence="6" id="KW-0812">Transmembrane</keyword>
<evidence type="ECO:0000259" key="8">
    <source>
        <dbReference type="Pfam" id="PF02272"/>
    </source>
</evidence>
<evidence type="ECO:0000256" key="2">
    <source>
        <dbReference type="ARBA" id="ARBA00019841"/>
    </source>
</evidence>
<evidence type="ECO:0000256" key="6">
    <source>
        <dbReference type="SAM" id="Phobius"/>
    </source>
</evidence>
<dbReference type="Pfam" id="PF02272">
    <property type="entry name" value="DHHA1"/>
    <property type="match status" value="1"/>
</dbReference>
<dbReference type="InterPro" id="IPR001667">
    <property type="entry name" value="DDH_dom"/>
</dbReference>
<evidence type="ECO:0000256" key="1">
    <source>
        <dbReference type="ARBA" id="ARBA00005915"/>
    </source>
</evidence>